<accession>A0A915IC74</accession>
<evidence type="ECO:0000313" key="1">
    <source>
        <dbReference type="Proteomes" id="UP000887565"/>
    </source>
</evidence>
<proteinExistence type="predicted"/>
<dbReference type="AlphaFoldDB" id="A0A915IC74"/>
<keyword evidence="1" id="KW-1185">Reference proteome</keyword>
<organism evidence="1 2">
    <name type="scientific">Romanomermis culicivorax</name>
    <name type="common">Nematode worm</name>
    <dbReference type="NCBI Taxonomy" id="13658"/>
    <lineage>
        <taxon>Eukaryota</taxon>
        <taxon>Metazoa</taxon>
        <taxon>Ecdysozoa</taxon>
        <taxon>Nematoda</taxon>
        <taxon>Enoplea</taxon>
        <taxon>Dorylaimia</taxon>
        <taxon>Mermithida</taxon>
        <taxon>Mermithoidea</taxon>
        <taxon>Mermithidae</taxon>
        <taxon>Romanomermis</taxon>
    </lineage>
</organism>
<reference evidence="2" key="1">
    <citation type="submission" date="2022-11" db="UniProtKB">
        <authorList>
            <consortium name="WormBaseParasite"/>
        </authorList>
    </citation>
    <scope>IDENTIFICATION</scope>
</reference>
<protein>
    <submittedName>
        <fullName evidence="2">Uncharacterized protein</fullName>
    </submittedName>
</protein>
<name>A0A915IC74_ROMCU</name>
<dbReference type="WBParaSite" id="nRc.2.0.1.t11780-RA">
    <property type="protein sequence ID" value="nRc.2.0.1.t11780-RA"/>
    <property type="gene ID" value="nRc.2.0.1.g11780"/>
</dbReference>
<sequence length="138" mass="15429">DKKHRNSRLQHFTINLLDYDYKVEYVKGKDKACTDFLSRKDDREKPPIPNTEDLTTKIFGKNFRPDGALSDADLMVPDILPAAASPPIEIDVDVNVVTCAMTKKTISQPTLPNHMPLAARYTPPLVDAITIASHDKVL</sequence>
<dbReference type="Proteomes" id="UP000887565">
    <property type="component" value="Unplaced"/>
</dbReference>
<evidence type="ECO:0000313" key="2">
    <source>
        <dbReference type="WBParaSite" id="nRc.2.0.1.t11780-RA"/>
    </source>
</evidence>